<proteinExistence type="predicted"/>
<dbReference type="Proteomes" id="UP000232149">
    <property type="component" value="Unassembled WGS sequence"/>
</dbReference>
<evidence type="ECO:0000313" key="3">
    <source>
        <dbReference type="Proteomes" id="UP000232149"/>
    </source>
</evidence>
<sequence length="88" mass="10130">MAGNESSTPTSSENKESFLEKFITEKEELSRYSMAHTFRVFCTQNFKKFNELKTENDIKNAFELFFHGREPKEESKAPATLESKGGLK</sequence>
<evidence type="ECO:0000313" key="2">
    <source>
        <dbReference type="EMBL" id="PJZ61922.1"/>
    </source>
</evidence>
<dbReference type="Proteomes" id="UP000232188">
    <property type="component" value="Unassembled WGS sequence"/>
</dbReference>
<evidence type="ECO:0000313" key="4">
    <source>
        <dbReference type="Proteomes" id="UP000232188"/>
    </source>
</evidence>
<gene>
    <name evidence="2" type="ORF">CH376_11005</name>
    <name evidence="1" type="ORF">CH380_19160</name>
</gene>
<keyword evidence="3" id="KW-1185">Reference proteome</keyword>
<reference evidence="3 4" key="1">
    <citation type="submission" date="2017-07" db="EMBL/GenBank/DDBJ databases">
        <title>Leptospira spp. isolated from tropical soils.</title>
        <authorList>
            <person name="Thibeaux R."/>
            <person name="Iraola G."/>
            <person name="Ferres I."/>
            <person name="Bierque E."/>
            <person name="Girault D."/>
            <person name="Soupe-Gilbert M.-E."/>
            <person name="Picardeau M."/>
            <person name="Goarant C."/>
        </authorList>
    </citation>
    <scope>NUCLEOTIDE SEQUENCE [LARGE SCALE GENOMIC DNA]</scope>
    <source>
        <strain evidence="1 4">FH2-B-C1</strain>
        <strain evidence="2 3">FH2-B-D1</strain>
    </source>
</reference>
<dbReference type="EMBL" id="NPDV01000022">
    <property type="protein sequence ID" value="PJZ51569.1"/>
    <property type="molecule type" value="Genomic_DNA"/>
</dbReference>
<dbReference type="AlphaFoldDB" id="A0A2M9YJ51"/>
<organism evidence="1 4">
    <name type="scientific">Leptospira adleri</name>
    <dbReference type="NCBI Taxonomy" id="2023186"/>
    <lineage>
        <taxon>Bacteria</taxon>
        <taxon>Pseudomonadati</taxon>
        <taxon>Spirochaetota</taxon>
        <taxon>Spirochaetia</taxon>
        <taxon>Leptospirales</taxon>
        <taxon>Leptospiraceae</taxon>
        <taxon>Leptospira</taxon>
    </lineage>
</organism>
<name>A0A2M9YJ51_9LEPT</name>
<accession>A0A2M9YJ51</accession>
<dbReference type="EMBL" id="NPDU01000024">
    <property type="protein sequence ID" value="PJZ61922.1"/>
    <property type="molecule type" value="Genomic_DNA"/>
</dbReference>
<comment type="caution">
    <text evidence="1">The sequence shown here is derived from an EMBL/GenBank/DDBJ whole genome shotgun (WGS) entry which is preliminary data.</text>
</comment>
<evidence type="ECO:0000313" key="1">
    <source>
        <dbReference type="EMBL" id="PJZ51569.1"/>
    </source>
</evidence>
<protein>
    <submittedName>
        <fullName evidence="1">Uncharacterized protein</fullName>
    </submittedName>
</protein>